<dbReference type="Pfam" id="PF26161">
    <property type="entry name" value="DUF8044"/>
    <property type="match status" value="1"/>
</dbReference>
<accession>A0A8A2VBL4</accession>
<name>A0A8A2VBL4_9EURY</name>
<dbReference type="RefSeq" id="WP_207289020.1">
    <property type="nucleotide sequence ID" value="NZ_CP071462.1"/>
</dbReference>
<gene>
    <name evidence="2" type="ORF">J0X25_00200</name>
</gene>
<dbReference type="Proteomes" id="UP000663203">
    <property type="component" value="Chromosome"/>
</dbReference>
<dbReference type="EMBL" id="CP071462">
    <property type="protein sequence ID" value="QSW99413.1"/>
    <property type="molecule type" value="Genomic_DNA"/>
</dbReference>
<evidence type="ECO:0000313" key="3">
    <source>
        <dbReference type="Proteomes" id="UP000663203"/>
    </source>
</evidence>
<dbReference type="KEGG" id="hakz:J0X25_00200"/>
<feature type="transmembrane region" description="Helical" evidence="1">
    <location>
        <begin position="65"/>
        <end position="87"/>
    </location>
</feature>
<organism evidence="2 3">
    <name type="scientific">Haloterrigena alkaliphila</name>
    <dbReference type="NCBI Taxonomy" id="2816475"/>
    <lineage>
        <taxon>Archaea</taxon>
        <taxon>Methanobacteriati</taxon>
        <taxon>Methanobacteriota</taxon>
        <taxon>Stenosarchaea group</taxon>
        <taxon>Halobacteria</taxon>
        <taxon>Halobacteriales</taxon>
        <taxon>Natrialbaceae</taxon>
        <taxon>Haloterrigena</taxon>
    </lineage>
</organism>
<proteinExistence type="predicted"/>
<keyword evidence="1" id="KW-1133">Transmembrane helix</keyword>
<evidence type="ECO:0000256" key="1">
    <source>
        <dbReference type="SAM" id="Phobius"/>
    </source>
</evidence>
<keyword evidence="1" id="KW-0812">Transmembrane</keyword>
<keyword evidence="1" id="KW-0472">Membrane</keyword>
<dbReference type="GeneID" id="63185679"/>
<feature type="transmembrane region" description="Helical" evidence="1">
    <location>
        <begin position="37"/>
        <end position="53"/>
    </location>
</feature>
<dbReference type="InterPro" id="IPR058357">
    <property type="entry name" value="DUF8044"/>
</dbReference>
<sequence length="92" mass="9899">MPTPFRLRFVRVQLAWLLGLLLALVLAGAFSYPLFVLLAVIGFVTIAELLTPVDVTPRWDGDLDVFVTLALVAAVIAAGVRVLQLFAPGVLP</sequence>
<protein>
    <submittedName>
        <fullName evidence="2">Uncharacterized protein</fullName>
    </submittedName>
</protein>
<dbReference type="AlphaFoldDB" id="A0A8A2VBL4"/>
<reference evidence="2 3" key="1">
    <citation type="submission" date="2021-03" db="EMBL/GenBank/DDBJ databases">
        <title>Haloterrigena longa sp. nov. and Haloterrigena limicola sp. nov., extremely halophilic archaea isolated from a salt lake.</title>
        <authorList>
            <person name="Henglin C."/>
        </authorList>
    </citation>
    <scope>NUCLEOTIDE SEQUENCE [LARGE SCALE GENOMIC DNA]</scope>
    <source>
        <strain evidence="2 3">KZCA68</strain>
    </source>
</reference>
<keyword evidence="3" id="KW-1185">Reference proteome</keyword>
<evidence type="ECO:0000313" key="2">
    <source>
        <dbReference type="EMBL" id="QSW99413.1"/>
    </source>
</evidence>